<comment type="cofactor">
    <cofactor evidence="1">
        <name>Zn(2+)</name>
        <dbReference type="ChEBI" id="CHEBI:29105"/>
    </cofactor>
</comment>
<evidence type="ECO:0000256" key="9">
    <source>
        <dbReference type="ARBA" id="ARBA00022833"/>
    </source>
</evidence>
<dbReference type="EC" id="3.4.-.-" evidence="13"/>
<dbReference type="InterPro" id="IPR007484">
    <property type="entry name" value="Peptidase_M28"/>
</dbReference>
<evidence type="ECO:0000256" key="3">
    <source>
        <dbReference type="ARBA" id="ARBA00004128"/>
    </source>
</evidence>
<evidence type="ECO:0000256" key="5">
    <source>
        <dbReference type="ARBA" id="ARBA00022554"/>
    </source>
</evidence>
<dbReference type="InterPro" id="IPR045175">
    <property type="entry name" value="M28_fam"/>
</dbReference>
<feature type="transmembrane region" description="Helical" evidence="15">
    <location>
        <begin position="485"/>
        <end position="507"/>
    </location>
</feature>
<feature type="transmembrane region" description="Helical" evidence="15">
    <location>
        <begin position="519"/>
        <end position="541"/>
    </location>
</feature>
<protein>
    <recommendedName>
        <fullName evidence="13">Peptide hydrolase</fullName>
        <ecNumber evidence="13">3.4.-.-</ecNumber>
    </recommendedName>
</protein>
<feature type="transmembrane region" description="Helical" evidence="15">
    <location>
        <begin position="426"/>
        <end position="446"/>
    </location>
</feature>
<reference evidence="17" key="1">
    <citation type="submission" date="2022-07" db="EMBL/GenBank/DDBJ databases">
        <title>Phylogenomic reconstructions and comparative analyses of Kickxellomycotina fungi.</title>
        <authorList>
            <person name="Reynolds N.K."/>
            <person name="Stajich J.E."/>
            <person name="Barry K."/>
            <person name="Grigoriev I.V."/>
            <person name="Crous P."/>
            <person name="Smith M.E."/>
        </authorList>
    </citation>
    <scope>NUCLEOTIDE SEQUENCE</scope>
    <source>
        <strain evidence="17">NBRC 105413</strain>
    </source>
</reference>
<evidence type="ECO:0000259" key="16">
    <source>
        <dbReference type="Pfam" id="PF04389"/>
    </source>
</evidence>
<keyword evidence="7 15" id="KW-0812">Transmembrane</keyword>
<feature type="region of interest" description="Disordered" evidence="14">
    <location>
        <begin position="343"/>
        <end position="367"/>
    </location>
</feature>
<proteinExistence type="inferred from homology"/>
<feature type="transmembrane region" description="Helical" evidence="15">
    <location>
        <begin position="704"/>
        <end position="729"/>
    </location>
</feature>
<evidence type="ECO:0000313" key="17">
    <source>
        <dbReference type="EMBL" id="KAJ1642576.1"/>
    </source>
</evidence>
<comment type="function">
    <text evidence="2">May be involved in vacuolar sorting and osmoregulation.</text>
</comment>
<dbReference type="GO" id="GO:0005774">
    <property type="term" value="C:vacuolar membrane"/>
    <property type="evidence" value="ECO:0007669"/>
    <property type="project" value="UniProtKB-SubCell"/>
</dbReference>
<keyword evidence="15" id="KW-0472">Membrane</keyword>
<dbReference type="AlphaFoldDB" id="A0A9W7XE28"/>
<comment type="caution">
    <text evidence="17">The sequence shown here is derived from an EMBL/GenBank/DDBJ whole genome shotgun (WGS) entry which is preliminary data.</text>
</comment>
<evidence type="ECO:0000256" key="11">
    <source>
        <dbReference type="ARBA" id="ARBA00023049"/>
    </source>
</evidence>
<feature type="transmembrane region" description="Helical" evidence="15">
    <location>
        <begin position="20"/>
        <end position="40"/>
    </location>
</feature>
<comment type="similarity">
    <text evidence="4 13">Belongs to the peptidase M28 family.</text>
</comment>
<keyword evidence="6 13" id="KW-0645">Protease</keyword>
<keyword evidence="13" id="KW-0479">Metal-binding</keyword>
<dbReference type="Gene3D" id="3.40.630.10">
    <property type="entry name" value="Zn peptidases"/>
    <property type="match status" value="1"/>
</dbReference>
<feature type="transmembrane region" description="Helical" evidence="15">
    <location>
        <begin position="553"/>
        <end position="574"/>
    </location>
</feature>
<keyword evidence="12" id="KW-0325">Glycoprotein</keyword>
<feature type="transmembrane region" description="Helical" evidence="15">
    <location>
        <begin position="662"/>
        <end position="683"/>
    </location>
</feature>
<keyword evidence="8 13" id="KW-0378">Hydrolase</keyword>
<sequence>MTGGRQHTAARARWWQASTAATMLQLAVLAGLLVFVIDSLSMSSVSSRIVGRDLHLAHTDTDTSDPETFDVAQALLDLKEITRTPHSLNDKRSIGVRDFLRKTIGDITAGSEASFDDPVRNGTIAEFVAKGWSVYWEDSSLLVRVAGTSNHREALLVQAHYDAVPMSHGAFDDGVGVVTCLGLLRSLSKQPARHPVIVNIDWGEENGLFGAIMFSRFHPWADDVRAYINLEAGGVGGRAMVFRASHPMLLSAYKKSVKRPCASLIGNNAFRLGVVKSDTDYSVYTTRYGVPGLDIAFTDRRSLYHTARDSNNAATSDSIRSMGSAALATARLVADDANTLKSIPRSSRLPTRPQAAQPISARPSAQRLQAAPEEFGARRKIARIEALQHIVVQEPPAIQDNAVQDSVFYDILQRVMVVRSYSAETAINVITAIAGIAALVALQFPFTRPLPAPADPVNWSNASLVERLVLQLGRGAFFGSIADGLFALAAAYFAAILASLGLTGLLISLIAPRMAYTHVLLHTLLLLTSAAAASTYVLAIWTCRSRYTDISTVTWYSWCLLRCLVLLVVVAPLNTVGIGLFYREQLYAWAAIASAMLTAFIDPYTGLGQRWRHAMLLRSRPALSEEHREPLLDNDEQTDPIIGDSVDDHFVATSGSYAISRIVGAASVLRMVLGVLVPLVIGMDIMVRQLVIFKDHLVDGSPPIACTAIAALDLATFVLFLAPYVVGIISDADSYWLVSIASRKLASYIERLITLHQSQGRLSTNPASASASATATSGSVSPHARSQISLHTNHAAESQDYEAYQSPTDQYIESNDNNNGYDAYDNERIIELGGSHAQSDEAQDGVEQGVASRDSIDSEDDELGSRPRTADVTARKGEPPETVGLRMVYGWLAIYIVLWVAAQLFALGGESYSESANPMKVRAFQTTRVSRTCLQNAKDADSARCVHTRLALSSPDSHGLAGLVRSTAPSNAAYACYTQSTRDFYACNLVEKSVEDHAGSTVTIDDIDIDSAIVRSSWAAHSAINITSISHMISPAEHGTLFTVTLNFTALETRTCFIDFGSQKGFSMQAYPNPHPIVPPRSSAHPASLQPTIGRSVLPVIERATFVDGATGTTAAIVEPIRSRHPIYSNRIFAHKRDFDTDGQFSAVIQYSVSEAGVTRPAGAKIELSCYFDVLDRHMPLLASVINASPKWSVFTPARNTLSTVTLTDIEI</sequence>
<evidence type="ECO:0000256" key="7">
    <source>
        <dbReference type="ARBA" id="ARBA00022692"/>
    </source>
</evidence>
<dbReference type="GO" id="GO:0006508">
    <property type="term" value="P:proteolysis"/>
    <property type="evidence" value="ECO:0007669"/>
    <property type="project" value="UniProtKB-KW"/>
</dbReference>
<evidence type="ECO:0000256" key="13">
    <source>
        <dbReference type="RuleBase" id="RU361240"/>
    </source>
</evidence>
<comment type="subcellular location">
    <subcellularLocation>
        <location evidence="3">Vacuole membrane</location>
        <topology evidence="3">Multi-pass membrane protein</topology>
    </subcellularLocation>
</comment>
<evidence type="ECO:0000256" key="6">
    <source>
        <dbReference type="ARBA" id="ARBA00022670"/>
    </source>
</evidence>
<feature type="transmembrane region" description="Helical" evidence="15">
    <location>
        <begin position="888"/>
        <end position="909"/>
    </location>
</feature>
<keyword evidence="5" id="KW-0926">Vacuole</keyword>
<feature type="domain" description="Peptidase M28" evidence="16">
    <location>
        <begin position="146"/>
        <end position="329"/>
    </location>
</feature>
<evidence type="ECO:0000313" key="18">
    <source>
        <dbReference type="Proteomes" id="UP001145021"/>
    </source>
</evidence>
<evidence type="ECO:0000256" key="2">
    <source>
        <dbReference type="ARBA" id="ARBA00003273"/>
    </source>
</evidence>
<dbReference type="EMBL" id="JANBOH010000375">
    <property type="protein sequence ID" value="KAJ1642576.1"/>
    <property type="molecule type" value="Genomic_DNA"/>
</dbReference>
<name>A0A9W7XE28_9FUNG</name>
<keyword evidence="11" id="KW-0482">Metalloprotease</keyword>
<keyword evidence="10 15" id="KW-1133">Transmembrane helix</keyword>
<evidence type="ECO:0000256" key="10">
    <source>
        <dbReference type="ARBA" id="ARBA00022989"/>
    </source>
</evidence>
<accession>A0A9W7XE28</accession>
<dbReference type="GO" id="GO:0008235">
    <property type="term" value="F:metalloexopeptidase activity"/>
    <property type="evidence" value="ECO:0007669"/>
    <property type="project" value="InterPro"/>
</dbReference>
<evidence type="ECO:0000256" key="12">
    <source>
        <dbReference type="ARBA" id="ARBA00023180"/>
    </source>
</evidence>
<evidence type="ECO:0000256" key="8">
    <source>
        <dbReference type="ARBA" id="ARBA00022801"/>
    </source>
</evidence>
<feature type="compositionally biased region" description="Basic and acidic residues" evidence="14">
    <location>
        <begin position="863"/>
        <end position="878"/>
    </location>
</feature>
<dbReference type="PANTHER" id="PTHR12147:SF58">
    <property type="entry name" value="VACUOLAR MEMBRANE PROTEASE"/>
    <property type="match status" value="1"/>
</dbReference>
<feature type="region of interest" description="Disordered" evidence="14">
    <location>
        <begin position="835"/>
        <end position="878"/>
    </location>
</feature>
<dbReference type="Pfam" id="PF04389">
    <property type="entry name" value="Peptidase_M28"/>
    <property type="match status" value="1"/>
</dbReference>
<evidence type="ECO:0000256" key="1">
    <source>
        <dbReference type="ARBA" id="ARBA00001947"/>
    </source>
</evidence>
<dbReference type="Proteomes" id="UP001145021">
    <property type="component" value="Unassembled WGS sequence"/>
</dbReference>
<keyword evidence="18" id="KW-1185">Reference proteome</keyword>
<organism evidence="17 18">
    <name type="scientific">Coemansia asiatica</name>
    <dbReference type="NCBI Taxonomy" id="1052880"/>
    <lineage>
        <taxon>Eukaryota</taxon>
        <taxon>Fungi</taxon>
        <taxon>Fungi incertae sedis</taxon>
        <taxon>Zoopagomycota</taxon>
        <taxon>Kickxellomycotina</taxon>
        <taxon>Kickxellomycetes</taxon>
        <taxon>Kickxellales</taxon>
        <taxon>Kickxellaceae</taxon>
        <taxon>Coemansia</taxon>
    </lineage>
</organism>
<dbReference type="GO" id="GO:0046872">
    <property type="term" value="F:metal ion binding"/>
    <property type="evidence" value="ECO:0007669"/>
    <property type="project" value="UniProtKB-KW"/>
</dbReference>
<feature type="region of interest" description="Disordered" evidence="14">
    <location>
        <begin position="762"/>
        <end position="787"/>
    </location>
</feature>
<dbReference type="SUPFAM" id="SSF53187">
    <property type="entry name" value="Zn-dependent exopeptidases"/>
    <property type="match status" value="1"/>
</dbReference>
<feature type="transmembrane region" description="Helical" evidence="15">
    <location>
        <begin position="586"/>
        <end position="607"/>
    </location>
</feature>
<gene>
    <name evidence="17" type="ORF">LPJ64_005591</name>
</gene>
<evidence type="ECO:0000256" key="4">
    <source>
        <dbReference type="ARBA" id="ARBA00010918"/>
    </source>
</evidence>
<feature type="compositionally biased region" description="Low complexity" evidence="14">
    <location>
        <begin position="763"/>
        <end position="781"/>
    </location>
</feature>
<evidence type="ECO:0000256" key="14">
    <source>
        <dbReference type="SAM" id="MobiDB-lite"/>
    </source>
</evidence>
<keyword evidence="9 13" id="KW-0862">Zinc</keyword>
<dbReference type="PANTHER" id="PTHR12147">
    <property type="entry name" value="METALLOPEPTIDASE M28 FAMILY MEMBER"/>
    <property type="match status" value="1"/>
</dbReference>
<evidence type="ECO:0000256" key="15">
    <source>
        <dbReference type="SAM" id="Phobius"/>
    </source>
</evidence>